<dbReference type="AlphaFoldDB" id="A0A0E9WIB5"/>
<name>A0A0E9WIB5_ANGAN</name>
<evidence type="ECO:0000313" key="1">
    <source>
        <dbReference type="EMBL" id="JAH90031.1"/>
    </source>
</evidence>
<proteinExistence type="predicted"/>
<dbReference type="EMBL" id="GBXM01018546">
    <property type="protein sequence ID" value="JAH90031.1"/>
    <property type="molecule type" value="Transcribed_RNA"/>
</dbReference>
<organism evidence="1">
    <name type="scientific">Anguilla anguilla</name>
    <name type="common">European freshwater eel</name>
    <name type="synonym">Muraena anguilla</name>
    <dbReference type="NCBI Taxonomy" id="7936"/>
    <lineage>
        <taxon>Eukaryota</taxon>
        <taxon>Metazoa</taxon>
        <taxon>Chordata</taxon>
        <taxon>Craniata</taxon>
        <taxon>Vertebrata</taxon>
        <taxon>Euteleostomi</taxon>
        <taxon>Actinopterygii</taxon>
        <taxon>Neopterygii</taxon>
        <taxon>Teleostei</taxon>
        <taxon>Anguilliformes</taxon>
        <taxon>Anguillidae</taxon>
        <taxon>Anguilla</taxon>
    </lineage>
</organism>
<protein>
    <submittedName>
        <fullName evidence="1">Uncharacterized protein</fullName>
    </submittedName>
</protein>
<sequence length="35" mass="4138">MCLVWPTRLLPSGSFLDTWHYLNRRMSLQASVRCV</sequence>
<accession>A0A0E9WIB5</accession>
<reference evidence="1" key="1">
    <citation type="submission" date="2014-11" db="EMBL/GenBank/DDBJ databases">
        <authorList>
            <person name="Amaro Gonzalez C."/>
        </authorList>
    </citation>
    <scope>NUCLEOTIDE SEQUENCE</scope>
</reference>
<reference evidence="1" key="2">
    <citation type="journal article" date="2015" name="Fish Shellfish Immunol.">
        <title>Early steps in the European eel (Anguilla anguilla)-Vibrio vulnificus interaction in the gills: Role of the RtxA13 toxin.</title>
        <authorList>
            <person name="Callol A."/>
            <person name="Pajuelo D."/>
            <person name="Ebbesson L."/>
            <person name="Teles M."/>
            <person name="MacKenzie S."/>
            <person name="Amaro C."/>
        </authorList>
    </citation>
    <scope>NUCLEOTIDE SEQUENCE</scope>
</reference>